<dbReference type="InterPro" id="IPR014338">
    <property type="entry name" value="CHP02996_rpt-companion-dom"/>
</dbReference>
<name>L0DGZ0_SINAD</name>
<dbReference type="AlphaFoldDB" id="L0DGZ0"/>
<dbReference type="eggNOG" id="COG4886">
    <property type="taxonomic scope" value="Bacteria"/>
</dbReference>
<sequence>MAEGQALLRAVIDSPDDDAPRLEYAGWLESRGEPERGEFIRVQCALDTMSADDPRRPPLQAREAELLEQHGWTWAEEFGTEITEWVFRRGFIERVEMSLERPADQILAVLSKGPIRHIRDAGQFDDFDGLVEALPQLDHLTGLEFWKLYVCNDRLVAKLLNSPHLRNLRTLILHHDRNGNLVEDEVLIEGLMSPYRMNLRELAVNVDVMWRGPSPKVLMAMARSPYLANLRKLDLSETELTVELIRALGQSPAFAHLEELDLGGCSFPPRLWDEVLQGPWLPRLKWLRLSGAATTDAEGFHVDDLKNLPTYRSGFEDRVAVVDWDTVFIAPNYRNTSWQGLTWKERRSRPLRVMNPWVRAKDYAGLENEYRRLCQALAGAEIRAEIDCLPFDVYEEKLHKRVQKVLGVLPKKRGKAISLRISPDFEWRGEFHVQANDLAVTEDEVPEEISYEGPIVQIKGPDFPEASQIYQRHPLQAGTRPSGPALYLLARTVAAYGRCLAGHDLPVPVYFGCRHAVFCMSRP</sequence>
<evidence type="ECO:0000313" key="2">
    <source>
        <dbReference type="Proteomes" id="UP000010798"/>
    </source>
</evidence>
<dbReference type="RefSeq" id="WP_015247760.1">
    <property type="nucleotide sequence ID" value="NC_019892.1"/>
</dbReference>
<gene>
    <name evidence="1" type="ordered locus">Sinac_4455</name>
</gene>
<dbReference type="Proteomes" id="UP000010798">
    <property type="component" value="Chromosome"/>
</dbReference>
<dbReference type="NCBIfam" id="TIGR02996">
    <property type="entry name" value="rpt_mate_G_obs"/>
    <property type="match status" value="1"/>
</dbReference>
<dbReference type="Gene3D" id="3.80.10.10">
    <property type="entry name" value="Ribonuclease Inhibitor"/>
    <property type="match status" value="1"/>
</dbReference>
<reference evidence="1 2" key="1">
    <citation type="submission" date="2012-02" db="EMBL/GenBank/DDBJ databases">
        <title>Complete sequence of chromosome of Singulisphaera acidiphila DSM 18658.</title>
        <authorList>
            <consortium name="US DOE Joint Genome Institute (JGI-PGF)"/>
            <person name="Lucas S."/>
            <person name="Copeland A."/>
            <person name="Lapidus A."/>
            <person name="Glavina del Rio T."/>
            <person name="Dalin E."/>
            <person name="Tice H."/>
            <person name="Bruce D."/>
            <person name="Goodwin L."/>
            <person name="Pitluck S."/>
            <person name="Peters L."/>
            <person name="Ovchinnikova G."/>
            <person name="Chertkov O."/>
            <person name="Kyrpides N."/>
            <person name="Mavromatis K."/>
            <person name="Ivanova N."/>
            <person name="Brettin T."/>
            <person name="Detter J.C."/>
            <person name="Han C."/>
            <person name="Larimer F."/>
            <person name="Land M."/>
            <person name="Hauser L."/>
            <person name="Markowitz V."/>
            <person name="Cheng J.-F."/>
            <person name="Hugenholtz P."/>
            <person name="Woyke T."/>
            <person name="Wu D."/>
            <person name="Tindall B."/>
            <person name="Pomrenke H."/>
            <person name="Brambilla E."/>
            <person name="Klenk H.-P."/>
            <person name="Eisen J.A."/>
        </authorList>
    </citation>
    <scope>NUCLEOTIDE SEQUENCE [LARGE SCALE GENOMIC DNA]</scope>
    <source>
        <strain evidence="2">ATCC BAA-1392 / DSM 18658 / VKM B-2454 / MOB10</strain>
    </source>
</reference>
<organism evidence="1 2">
    <name type="scientific">Singulisphaera acidiphila (strain ATCC BAA-1392 / DSM 18658 / VKM B-2454 / MOB10)</name>
    <dbReference type="NCBI Taxonomy" id="886293"/>
    <lineage>
        <taxon>Bacteria</taxon>
        <taxon>Pseudomonadati</taxon>
        <taxon>Planctomycetota</taxon>
        <taxon>Planctomycetia</taxon>
        <taxon>Isosphaerales</taxon>
        <taxon>Isosphaeraceae</taxon>
        <taxon>Singulisphaera</taxon>
    </lineage>
</organism>
<dbReference type="EMBL" id="CP003364">
    <property type="protein sequence ID" value="AGA28644.1"/>
    <property type="molecule type" value="Genomic_DNA"/>
</dbReference>
<proteinExistence type="predicted"/>
<dbReference type="InterPro" id="IPR032675">
    <property type="entry name" value="LRR_dom_sf"/>
</dbReference>
<keyword evidence="2" id="KW-1185">Reference proteome</keyword>
<dbReference type="OrthoDB" id="270050at2"/>
<dbReference type="SUPFAM" id="SSF52047">
    <property type="entry name" value="RNI-like"/>
    <property type="match status" value="1"/>
</dbReference>
<protein>
    <submittedName>
        <fullName evidence="1">Repeat-companion domain TIGR02996</fullName>
    </submittedName>
</protein>
<accession>L0DGZ0</accession>
<evidence type="ECO:0000313" key="1">
    <source>
        <dbReference type="EMBL" id="AGA28644.1"/>
    </source>
</evidence>
<dbReference type="HOGENOM" id="CLU_520628_0_0_0"/>
<dbReference type="KEGG" id="saci:Sinac_4455"/>